<evidence type="ECO:0000313" key="8">
    <source>
        <dbReference type="Proteomes" id="UP000030689"/>
    </source>
</evidence>
<keyword evidence="4" id="KW-0677">Repeat</keyword>
<proteinExistence type="inferred from homology"/>
<dbReference type="eggNOG" id="KOG1915">
    <property type="taxonomic scope" value="Eukaryota"/>
</dbReference>
<dbReference type="AlphaFoldDB" id="V4LTH0"/>
<gene>
    <name evidence="7" type="ORF">EUTSA_v10027428mg</name>
</gene>
<dbReference type="PANTHER" id="PTHR11246:SF3">
    <property type="entry name" value="CROOKED NECK-LIKE PROTEIN 1"/>
    <property type="match status" value="1"/>
</dbReference>
<dbReference type="InterPro" id="IPR011990">
    <property type="entry name" value="TPR-like_helical_dom_sf"/>
</dbReference>
<evidence type="ECO:0000313" key="7">
    <source>
        <dbReference type="EMBL" id="ESQ53915.1"/>
    </source>
</evidence>
<dbReference type="InterPro" id="IPR045075">
    <property type="entry name" value="Syf1-like"/>
</dbReference>
<dbReference type="SMART" id="SM00386">
    <property type="entry name" value="HAT"/>
    <property type="match status" value="1"/>
</dbReference>
<organism evidence="7 8">
    <name type="scientific">Eutrema salsugineum</name>
    <name type="common">Saltwater cress</name>
    <name type="synonym">Sisymbrium salsugineum</name>
    <dbReference type="NCBI Taxonomy" id="72664"/>
    <lineage>
        <taxon>Eukaryota</taxon>
        <taxon>Viridiplantae</taxon>
        <taxon>Streptophyta</taxon>
        <taxon>Embryophyta</taxon>
        <taxon>Tracheophyta</taxon>
        <taxon>Spermatophyta</taxon>
        <taxon>Magnoliopsida</taxon>
        <taxon>eudicotyledons</taxon>
        <taxon>Gunneridae</taxon>
        <taxon>Pentapetalae</taxon>
        <taxon>rosids</taxon>
        <taxon>malvids</taxon>
        <taxon>Brassicales</taxon>
        <taxon>Brassicaceae</taxon>
        <taxon>Eutremeae</taxon>
        <taxon>Eutrema</taxon>
    </lineage>
</organism>
<dbReference type="GO" id="GO:0000974">
    <property type="term" value="C:Prp19 complex"/>
    <property type="evidence" value="ECO:0007669"/>
    <property type="project" value="TreeGrafter"/>
</dbReference>
<evidence type="ECO:0000256" key="3">
    <source>
        <dbReference type="ARBA" id="ARBA00022664"/>
    </source>
</evidence>
<dbReference type="GO" id="GO:0071007">
    <property type="term" value="C:U2-type catalytic step 2 spliceosome"/>
    <property type="evidence" value="ECO:0007669"/>
    <property type="project" value="TreeGrafter"/>
</dbReference>
<dbReference type="GO" id="GO:0071014">
    <property type="term" value="C:post-mRNA release spliceosomal complex"/>
    <property type="evidence" value="ECO:0007669"/>
    <property type="project" value="TreeGrafter"/>
</dbReference>
<dbReference type="KEGG" id="eus:EUTSA_v10027428mg"/>
<comment type="subcellular location">
    <subcellularLocation>
        <location evidence="1">Nucleus</location>
    </subcellularLocation>
</comment>
<dbReference type="SUPFAM" id="SSF48452">
    <property type="entry name" value="TPR-like"/>
    <property type="match status" value="1"/>
</dbReference>
<keyword evidence="3" id="KW-0507">mRNA processing</keyword>
<reference evidence="7 8" key="1">
    <citation type="journal article" date="2013" name="Front. Plant Sci.">
        <title>The Reference Genome of the Halophytic Plant Eutrema salsugineum.</title>
        <authorList>
            <person name="Yang R."/>
            <person name="Jarvis D.E."/>
            <person name="Chen H."/>
            <person name="Beilstein M.A."/>
            <person name="Grimwood J."/>
            <person name="Jenkins J."/>
            <person name="Shu S."/>
            <person name="Prochnik S."/>
            <person name="Xin M."/>
            <person name="Ma C."/>
            <person name="Schmutz J."/>
            <person name="Wing R.A."/>
            <person name="Mitchell-Olds T."/>
            <person name="Schumaker K.S."/>
            <person name="Wang X."/>
        </authorList>
    </citation>
    <scope>NUCLEOTIDE SEQUENCE [LARGE SCALE GENOMIC DNA]</scope>
</reference>
<keyword evidence="8" id="KW-1185">Reference proteome</keyword>
<dbReference type="EMBL" id="KI517384">
    <property type="protein sequence ID" value="ESQ53915.1"/>
    <property type="molecule type" value="Genomic_DNA"/>
</dbReference>
<sequence>ECLKLIPHTKFSIWLLAAQCEIRQLNLTGARKILGNAIGNAPKDKKERARAIFELAISQPALDIPELLWKMYIDFEISERELERTRALYSD</sequence>
<dbReference type="Gene3D" id="1.25.40.10">
    <property type="entry name" value="Tetratricopeptide repeat domain"/>
    <property type="match status" value="1"/>
</dbReference>
<dbReference type="InterPro" id="IPR003107">
    <property type="entry name" value="HAT"/>
</dbReference>
<dbReference type="GO" id="GO:0071011">
    <property type="term" value="C:precatalytic spliceosome"/>
    <property type="evidence" value="ECO:0007669"/>
    <property type="project" value="TreeGrafter"/>
</dbReference>
<keyword evidence="5" id="KW-0508">mRNA splicing</keyword>
<accession>V4LTH0</accession>
<dbReference type="PANTHER" id="PTHR11246">
    <property type="entry name" value="PRE-MRNA SPLICING FACTOR"/>
    <property type="match status" value="1"/>
</dbReference>
<comment type="similarity">
    <text evidence="2">Belongs to the crooked-neck family.</text>
</comment>
<evidence type="ECO:0000256" key="4">
    <source>
        <dbReference type="ARBA" id="ARBA00022737"/>
    </source>
</evidence>
<evidence type="ECO:0000256" key="1">
    <source>
        <dbReference type="ARBA" id="ARBA00004123"/>
    </source>
</evidence>
<dbReference type="Proteomes" id="UP000030689">
    <property type="component" value="Unassembled WGS sequence"/>
</dbReference>
<name>V4LTH0_EUTSA</name>
<dbReference type="Gramene" id="ESQ53915">
    <property type="protein sequence ID" value="ESQ53915"/>
    <property type="gene ID" value="EUTSA_v10027428mg"/>
</dbReference>
<keyword evidence="6" id="KW-0539">Nucleus</keyword>
<feature type="non-terminal residue" evidence="7">
    <location>
        <position position="1"/>
    </location>
</feature>
<evidence type="ECO:0000256" key="6">
    <source>
        <dbReference type="ARBA" id="ARBA00023242"/>
    </source>
</evidence>
<evidence type="ECO:0000256" key="5">
    <source>
        <dbReference type="ARBA" id="ARBA00023187"/>
    </source>
</evidence>
<dbReference type="STRING" id="72664.V4LTH0"/>
<protein>
    <submittedName>
        <fullName evidence="7">Uncharacterized protein</fullName>
    </submittedName>
</protein>
<dbReference type="GO" id="GO:0000245">
    <property type="term" value="P:spliceosomal complex assembly"/>
    <property type="evidence" value="ECO:0007669"/>
    <property type="project" value="TreeGrafter"/>
</dbReference>
<evidence type="ECO:0000256" key="2">
    <source>
        <dbReference type="ARBA" id="ARBA00008644"/>
    </source>
</evidence>